<comment type="caution">
    <text evidence="4">The sequence shown here is derived from an EMBL/GenBank/DDBJ whole genome shotgun (WGS) entry which is preliminary data.</text>
</comment>
<keyword evidence="4" id="KW-0689">Ribosomal protein</keyword>
<keyword evidence="1" id="KW-0808">Transferase</keyword>
<protein>
    <submittedName>
        <fullName evidence="4">Ribosomal protein S18 acetylase RimI-like enzyme</fullName>
    </submittedName>
</protein>
<evidence type="ECO:0000313" key="5">
    <source>
        <dbReference type="Proteomes" id="UP000568839"/>
    </source>
</evidence>
<evidence type="ECO:0000256" key="1">
    <source>
        <dbReference type="ARBA" id="ARBA00022679"/>
    </source>
</evidence>
<dbReference type="Pfam" id="PF00583">
    <property type="entry name" value="Acetyltransf_1"/>
    <property type="match status" value="1"/>
</dbReference>
<name>A0A841Q2N1_9BACL</name>
<accession>A0A841Q2N1</accession>
<reference evidence="4 5" key="1">
    <citation type="submission" date="2020-08" db="EMBL/GenBank/DDBJ databases">
        <title>Genomic Encyclopedia of Type Strains, Phase IV (KMG-IV): sequencing the most valuable type-strain genomes for metagenomic binning, comparative biology and taxonomic classification.</title>
        <authorList>
            <person name="Goeker M."/>
        </authorList>
    </citation>
    <scope>NUCLEOTIDE SEQUENCE [LARGE SCALE GENOMIC DNA]</scope>
    <source>
        <strain evidence="4 5">DSM 21769</strain>
    </source>
</reference>
<dbReference type="SUPFAM" id="SSF55729">
    <property type="entry name" value="Acyl-CoA N-acyltransferases (Nat)"/>
    <property type="match status" value="1"/>
</dbReference>
<dbReference type="PANTHER" id="PTHR43877">
    <property type="entry name" value="AMINOALKYLPHOSPHONATE N-ACETYLTRANSFERASE-RELATED-RELATED"/>
    <property type="match status" value="1"/>
</dbReference>
<dbReference type="Proteomes" id="UP000568839">
    <property type="component" value="Unassembled WGS sequence"/>
</dbReference>
<feature type="domain" description="N-acetyltransferase" evidence="3">
    <location>
        <begin position="3"/>
        <end position="152"/>
    </location>
</feature>
<dbReference type="InterPro" id="IPR050832">
    <property type="entry name" value="Bact_Acetyltransf"/>
</dbReference>
<dbReference type="EMBL" id="JACHHJ010000004">
    <property type="protein sequence ID" value="MBB6450888.1"/>
    <property type="molecule type" value="Genomic_DNA"/>
</dbReference>
<evidence type="ECO:0000259" key="3">
    <source>
        <dbReference type="PROSITE" id="PS51186"/>
    </source>
</evidence>
<dbReference type="InterPro" id="IPR016181">
    <property type="entry name" value="Acyl_CoA_acyltransferase"/>
</dbReference>
<organism evidence="4 5">
    <name type="scientific">Geomicrobium halophilum</name>
    <dbReference type="NCBI Taxonomy" id="549000"/>
    <lineage>
        <taxon>Bacteria</taxon>
        <taxon>Bacillati</taxon>
        <taxon>Bacillota</taxon>
        <taxon>Bacilli</taxon>
        <taxon>Bacillales</taxon>
        <taxon>Geomicrobium</taxon>
    </lineage>
</organism>
<evidence type="ECO:0000313" key="4">
    <source>
        <dbReference type="EMBL" id="MBB6450888.1"/>
    </source>
</evidence>
<dbReference type="PROSITE" id="PS51186">
    <property type="entry name" value="GNAT"/>
    <property type="match status" value="1"/>
</dbReference>
<dbReference type="CDD" id="cd04301">
    <property type="entry name" value="NAT_SF"/>
    <property type="match status" value="1"/>
</dbReference>
<keyword evidence="2" id="KW-0012">Acyltransferase</keyword>
<dbReference type="Gene3D" id="3.40.630.30">
    <property type="match status" value="1"/>
</dbReference>
<dbReference type="AlphaFoldDB" id="A0A841Q2N1"/>
<evidence type="ECO:0000256" key="2">
    <source>
        <dbReference type="ARBA" id="ARBA00023315"/>
    </source>
</evidence>
<keyword evidence="5" id="KW-1185">Reference proteome</keyword>
<dbReference type="GO" id="GO:0005840">
    <property type="term" value="C:ribosome"/>
    <property type="evidence" value="ECO:0007669"/>
    <property type="project" value="UniProtKB-KW"/>
</dbReference>
<keyword evidence="4" id="KW-0687">Ribonucleoprotein</keyword>
<dbReference type="GO" id="GO:0016747">
    <property type="term" value="F:acyltransferase activity, transferring groups other than amino-acyl groups"/>
    <property type="evidence" value="ECO:0007669"/>
    <property type="project" value="InterPro"/>
</dbReference>
<sequence length="156" mass="17782">MSMEIKQASINHAPVIHNVMIQAFMEYSPPSSALEETIQSISTALEDGEQSFISYMNDEPAGVVRFQMNEHHLYFYRLSVPPEKRGMGVAKGLLQSLEDVARQNKKTTMLCNVRKNLPKNIQMYHSLGYNIYDEKVVHQPNGLDFEVACMMKQLTV</sequence>
<proteinExistence type="predicted"/>
<dbReference type="RefSeq" id="WP_343069521.1">
    <property type="nucleotide sequence ID" value="NZ_JACHHJ010000004.1"/>
</dbReference>
<dbReference type="InterPro" id="IPR000182">
    <property type="entry name" value="GNAT_dom"/>
</dbReference>
<gene>
    <name evidence="4" type="ORF">HNR44_002878</name>
</gene>